<dbReference type="SUPFAM" id="SSF56349">
    <property type="entry name" value="DNA breaking-rejoining enzymes"/>
    <property type="match status" value="1"/>
</dbReference>
<evidence type="ECO:0000313" key="3">
    <source>
        <dbReference type="EMBL" id="KAA0894248.1"/>
    </source>
</evidence>
<dbReference type="OrthoDB" id="8368662at2"/>
<dbReference type="RefSeq" id="WP_149306405.1">
    <property type="nucleotide sequence ID" value="NZ_SRSD01000002.1"/>
</dbReference>
<feature type="domain" description="Tyr recombinase" evidence="2">
    <location>
        <begin position="274"/>
        <end position="372"/>
    </location>
</feature>
<dbReference type="AlphaFoldDB" id="A0A5A9XPS5"/>
<dbReference type="EMBL" id="SRSD01000002">
    <property type="protein sequence ID" value="KAA0894248.1"/>
    <property type="molecule type" value="Genomic_DNA"/>
</dbReference>
<dbReference type="GO" id="GO:0015074">
    <property type="term" value="P:DNA integration"/>
    <property type="evidence" value="ECO:0007669"/>
    <property type="project" value="InterPro"/>
</dbReference>
<gene>
    <name evidence="3" type="ORF">ET418_04650</name>
</gene>
<dbReference type="GO" id="GO:0006310">
    <property type="term" value="P:DNA recombination"/>
    <property type="evidence" value="ECO:0007669"/>
    <property type="project" value="UniProtKB-KW"/>
</dbReference>
<proteinExistence type="predicted"/>
<dbReference type="Pfam" id="PF00589">
    <property type="entry name" value="Phage_integrase"/>
    <property type="match status" value="1"/>
</dbReference>
<dbReference type="InterPro" id="IPR013762">
    <property type="entry name" value="Integrase-like_cat_sf"/>
</dbReference>
<name>A0A5A9XPS5_9BACT</name>
<protein>
    <submittedName>
        <fullName evidence="3">Site-specific integrase</fullName>
    </submittedName>
</protein>
<dbReference type="GO" id="GO:0003677">
    <property type="term" value="F:DNA binding"/>
    <property type="evidence" value="ECO:0007669"/>
    <property type="project" value="InterPro"/>
</dbReference>
<evidence type="ECO:0000259" key="2">
    <source>
        <dbReference type="Pfam" id="PF00589"/>
    </source>
</evidence>
<dbReference type="Gene3D" id="1.10.443.10">
    <property type="entry name" value="Intergrase catalytic core"/>
    <property type="match status" value="1"/>
</dbReference>
<accession>A0A5A9XPS5</accession>
<evidence type="ECO:0000313" key="4">
    <source>
        <dbReference type="Proteomes" id="UP000324298"/>
    </source>
</evidence>
<organism evidence="3 4">
    <name type="scientific">Oryzomonas rubra</name>
    <dbReference type="NCBI Taxonomy" id="2509454"/>
    <lineage>
        <taxon>Bacteria</taxon>
        <taxon>Pseudomonadati</taxon>
        <taxon>Thermodesulfobacteriota</taxon>
        <taxon>Desulfuromonadia</taxon>
        <taxon>Geobacterales</taxon>
        <taxon>Geobacteraceae</taxon>
        <taxon>Oryzomonas</taxon>
    </lineage>
</organism>
<comment type="caution">
    <text evidence="3">The sequence shown here is derived from an EMBL/GenBank/DDBJ whole genome shotgun (WGS) entry which is preliminary data.</text>
</comment>
<keyword evidence="1" id="KW-0233">DNA recombination</keyword>
<reference evidence="3 4" key="1">
    <citation type="submission" date="2019-04" db="EMBL/GenBank/DDBJ databases">
        <title>Geobacter ruber sp. nov., ferric-reducing bacteria isolated from paddy soil.</title>
        <authorList>
            <person name="Xu Z."/>
            <person name="Masuda Y."/>
            <person name="Itoh H."/>
            <person name="Senoo K."/>
        </authorList>
    </citation>
    <scope>NUCLEOTIDE SEQUENCE [LARGE SCALE GENOMIC DNA]</scope>
    <source>
        <strain evidence="3 4">Red88</strain>
    </source>
</reference>
<sequence length="504" mass="57628">MAYTIVGNMTVEWDDNDPLFFSLSEYIGAEDDRRKKIHYVNLTHLRTGFEETFLLNLKEMIVDRRLQVSLTTIETESKQLILLLQKVINCRLFTTKRSVIDETFLLSLNTITDELSNTCLKVLKRYFRIVPHAKIFDQGLREDDFPIKLNKRSEYGQQIKNILSKALNRTTCVEILSRSDEAYEDGIMGIGHFSFINLAFHVFVRPDSYRRIRISDLVSDTDSDSIFLYIAPAKPGIHSPQKICYRINKHVGILLIKQRQDVIKTFGHLVSENDISNLALFPSRQLKHDKSGWVSEHANEFFGEYENGGTFSQGYFKAIKTILNGKYGLTASALRHTIGTQMAEQGCSAKTIQAVLKHVDDSTCLQYVDIAFQGLINELSDAMQPTFEAHFPVFQRFLPQSDVVASDKTIYSENLKTGRIELTGECGKQIRCQAAPFTCYECNKFIPCFDADHGLNIDIIESEIDIYKQAGKAYQHLVEKAKRIKYRIQLVIAICAQHQQAFLE</sequence>
<dbReference type="Proteomes" id="UP000324298">
    <property type="component" value="Unassembled WGS sequence"/>
</dbReference>
<dbReference type="InterPro" id="IPR011010">
    <property type="entry name" value="DNA_brk_join_enz"/>
</dbReference>
<evidence type="ECO:0000256" key="1">
    <source>
        <dbReference type="ARBA" id="ARBA00023172"/>
    </source>
</evidence>
<keyword evidence="4" id="KW-1185">Reference proteome</keyword>
<dbReference type="InterPro" id="IPR002104">
    <property type="entry name" value="Integrase_catalytic"/>
</dbReference>